<protein>
    <recommendedName>
        <fullName evidence="1">F-box domain-containing protein</fullName>
    </recommendedName>
</protein>
<evidence type="ECO:0000259" key="1">
    <source>
        <dbReference type="Pfam" id="PF12937"/>
    </source>
</evidence>
<dbReference type="SUPFAM" id="SSF52047">
    <property type="entry name" value="RNI-like"/>
    <property type="match status" value="1"/>
</dbReference>
<name>A0A8H5EUR6_9AGAR</name>
<proteinExistence type="predicted"/>
<accession>A0A8H5EUR6</accession>
<evidence type="ECO:0000313" key="2">
    <source>
        <dbReference type="EMBL" id="KAF5313076.1"/>
    </source>
</evidence>
<gene>
    <name evidence="2" type="ORF">D9619_003531</name>
</gene>
<reference evidence="2 3" key="1">
    <citation type="journal article" date="2020" name="ISME J.">
        <title>Uncovering the hidden diversity of litter-decomposition mechanisms in mushroom-forming fungi.</title>
        <authorList>
            <person name="Floudas D."/>
            <person name="Bentzer J."/>
            <person name="Ahren D."/>
            <person name="Johansson T."/>
            <person name="Persson P."/>
            <person name="Tunlid A."/>
        </authorList>
    </citation>
    <scope>NUCLEOTIDE SEQUENCE [LARGE SCALE GENOMIC DNA]</scope>
    <source>
        <strain evidence="2 3">CBS 101986</strain>
    </source>
</reference>
<keyword evidence="3" id="KW-1185">Reference proteome</keyword>
<feature type="domain" description="F-box" evidence="1">
    <location>
        <begin position="57"/>
        <end position="120"/>
    </location>
</feature>
<sequence>MQTQQQLPGTSEHCPLMTDNIPRAVQEAVQGIDEQIRHHLGPVHDLKSQRNALMPVSQLPPEILGRIFHEVRGNNLRGQDDDCFWTEASYSEPSLEWISVSHVSRRWRKVAIDDPNLWTNPPLKNLQWTMTMLERSRVAIIPAITLKVDELDKHVVAALMPHIPRVSSLVIPNMARKTTKEVLSGLPPTAPELETLSISSLTKVTLLNSVRTTCYGATFSSYDGPVTFPDDILCHTPKLRHLQLNDIIIKPDSPLLSNLTTLSMSGIPEKRKPTPPQFKTMLESAPCLRRLILCGACPSTDNQQTEWTAPVLRMQHLEHLDIKETIPRLIFFFRFFSATHLLKRLIVHADQTEESTADLPLLFAALDHPYLHSIVGSSTDVRRLVVGIDDGETYIRASRISLSERNLEPDEREMPEESESMTIWFHVESDEIDEEDDMELTNIILSGLFRNFTWTGLCELDLSSLECVSPRVLASTFGTVPTLRIIVADDDVAPSVIKAMNRRHGPKSQSNGSGSVPFPFPGLQHMDLGHTILVQGDKDFKALCKCLRQRHEYGRPVVSLKFKHDYLEQKVVLLLKKYVEHVVLTPSRSTDTVVDNYSPYNHTWYM</sequence>
<dbReference type="InterPro" id="IPR001810">
    <property type="entry name" value="F-box_dom"/>
</dbReference>
<dbReference type="OrthoDB" id="3156934at2759"/>
<dbReference type="AlphaFoldDB" id="A0A8H5EUR6"/>
<evidence type="ECO:0000313" key="3">
    <source>
        <dbReference type="Proteomes" id="UP000567179"/>
    </source>
</evidence>
<dbReference type="Pfam" id="PF12937">
    <property type="entry name" value="F-box-like"/>
    <property type="match status" value="1"/>
</dbReference>
<dbReference type="Gene3D" id="1.20.1280.50">
    <property type="match status" value="1"/>
</dbReference>
<dbReference type="Proteomes" id="UP000567179">
    <property type="component" value="Unassembled WGS sequence"/>
</dbReference>
<dbReference type="Gene3D" id="3.80.10.10">
    <property type="entry name" value="Ribonuclease Inhibitor"/>
    <property type="match status" value="1"/>
</dbReference>
<dbReference type="InterPro" id="IPR032675">
    <property type="entry name" value="LRR_dom_sf"/>
</dbReference>
<dbReference type="EMBL" id="JAACJJ010000056">
    <property type="protein sequence ID" value="KAF5313076.1"/>
    <property type="molecule type" value="Genomic_DNA"/>
</dbReference>
<organism evidence="2 3">
    <name type="scientific">Psilocybe cf. subviscida</name>
    <dbReference type="NCBI Taxonomy" id="2480587"/>
    <lineage>
        <taxon>Eukaryota</taxon>
        <taxon>Fungi</taxon>
        <taxon>Dikarya</taxon>
        <taxon>Basidiomycota</taxon>
        <taxon>Agaricomycotina</taxon>
        <taxon>Agaricomycetes</taxon>
        <taxon>Agaricomycetidae</taxon>
        <taxon>Agaricales</taxon>
        <taxon>Agaricineae</taxon>
        <taxon>Strophariaceae</taxon>
        <taxon>Psilocybe</taxon>
    </lineage>
</organism>
<comment type="caution">
    <text evidence="2">The sequence shown here is derived from an EMBL/GenBank/DDBJ whole genome shotgun (WGS) entry which is preliminary data.</text>
</comment>